<dbReference type="GO" id="GO:0003682">
    <property type="term" value="F:chromatin binding"/>
    <property type="evidence" value="ECO:0007669"/>
    <property type="project" value="TreeGrafter"/>
</dbReference>
<dbReference type="Pfam" id="PF24971">
    <property type="entry name" value="SAMD1_SHD"/>
    <property type="match status" value="1"/>
</dbReference>
<dbReference type="GO" id="GO:0003677">
    <property type="term" value="F:DNA binding"/>
    <property type="evidence" value="ECO:0007669"/>
    <property type="project" value="InterPro"/>
</dbReference>
<organism evidence="8 9">
    <name type="scientific">Erpetoichthys calabaricus</name>
    <name type="common">Rope fish</name>
    <name type="synonym">Calamoichthys calabaricus</name>
    <dbReference type="NCBI Taxonomy" id="27687"/>
    <lineage>
        <taxon>Eukaryota</taxon>
        <taxon>Metazoa</taxon>
        <taxon>Chordata</taxon>
        <taxon>Craniata</taxon>
        <taxon>Vertebrata</taxon>
        <taxon>Euteleostomi</taxon>
        <taxon>Actinopterygii</taxon>
        <taxon>Polypteriformes</taxon>
        <taxon>Polypteridae</taxon>
        <taxon>Erpetoichthys</taxon>
    </lineage>
</organism>
<dbReference type="AlphaFoldDB" id="A0A8C4T0J3"/>
<dbReference type="PANTHER" id="PTHR12247">
    <property type="entry name" value="POLYCOMB GROUP PROTEIN"/>
    <property type="match status" value="1"/>
</dbReference>
<sequence>MWATQAYSEASASFPAGLGPDRTGSVAAQPSHSRTGLDTAAMSEPKYREWILETIDSLRSRKARPDLERICRMVRRRHGSDPDRTRVELEKLIQDQTVLKVSYKGSISYRNAAKVQRKCRKKPDVSAGGGSATPASTATAATTAAASTSVATTAVADGKEATKHAEPKNNAAGESSSSSCPEQRHCHSPGAPRFEDVGDTLPNSGSGCLGCGGDDCASCKKASALKEKKVPPPDNGEDEEDDDDNNNNNSGGGGKTRASRGAEQEGSPQKLRQRPAKCARLPAKSCRSSADEAHPDLGDRLVASVRSLAEKRGAATVSTARGHPPPLGLKEILGFLSSQERLSQEKLTRSKVKVVLEREVAKGRLRRTRFGNITLPVRGEARSARHAKTTATSPPHQERGNKRREEKDEDEEMETDSSEEEEADTSEQEEADGKSSFVDECEEVKDAEVAESREDGAAEQPPLLEVAPKSPASSAPSLAHPEIKQTYPGVQEPDPGDVPMHVEEEGQEEEEEEEEEEKQCTVAKVPPLSHNSVACSSDKDLAGPPGQHPPETHAMDESSPEEPESREAAECSPEKMEEKDDELQPTQNEDRRPRVECYPLTEPLRLNCVEDEPPDSRCSRRPVPVESCRCPVEVNVASCLLTPTASPGEMAMADERTLNGEIFVKREKASADPIDWSVSDVVSYFTAAGFGEQAGAFRNQEIDGKSLLLMQRNDVLTGLSIRLGPALKIYEYHVKVLQRSHFQEDGTLC</sequence>
<dbReference type="Pfam" id="PF21524">
    <property type="entry name" value="SAMD1_WH"/>
    <property type="match status" value="1"/>
</dbReference>
<feature type="compositionally biased region" description="Basic and acidic residues" evidence="5">
    <location>
        <begin position="289"/>
        <end position="298"/>
    </location>
</feature>
<dbReference type="CDD" id="cd09583">
    <property type="entry name" value="SAM_Atherin-like"/>
    <property type="match status" value="1"/>
</dbReference>
<feature type="compositionally biased region" description="Polar residues" evidence="5">
    <location>
        <begin position="1"/>
        <end position="11"/>
    </location>
</feature>
<feature type="region of interest" description="Disordered" evidence="5">
    <location>
        <begin position="1"/>
        <end position="40"/>
    </location>
</feature>
<dbReference type="GeneTree" id="ENSGT00530000063936"/>
<feature type="domain" description="SAMD1-like winged helix (WH)" evidence="7">
    <location>
        <begin position="39"/>
        <end position="115"/>
    </location>
</feature>
<reference evidence="8" key="1">
    <citation type="submission" date="2021-06" db="EMBL/GenBank/DDBJ databases">
        <authorList>
            <consortium name="Wellcome Sanger Institute Data Sharing"/>
        </authorList>
    </citation>
    <scope>NUCLEOTIDE SEQUENCE [LARGE SCALE GENOMIC DNA]</scope>
</reference>
<accession>A0A8C4T0J3</accession>
<keyword evidence="2" id="KW-0597">Phosphoprotein</keyword>
<protein>
    <submittedName>
        <fullName evidence="8">Sterile alpha motif domain containing 1b</fullName>
    </submittedName>
</protein>
<dbReference type="GO" id="GO:0005634">
    <property type="term" value="C:nucleus"/>
    <property type="evidence" value="ECO:0007669"/>
    <property type="project" value="UniProtKB-SubCell"/>
</dbReference>
<feature type="compositionally biased region" description="Low complexity" evidence="5">
    <location>
        <begin position="467"/>
        <end position="480"/>
    </location>
</feature>
<feature type="compositionally biased region" description="Basic and acidic residues" evidence="5">
    <location>
        <begin position="157"/>
        <end position="167"/>
    </location>
</feature>
<reference evidence="8" key="2">
    <citation type="submission" date="2025-08" db="UniProtKB">
        <authorList>
            <consortium name="Ensembl"/>
        </authorList>
    </citation>
    <scope>IDENTIFICATION</scope>
</reference>
<feature type="region of interest" description="Disordered" evidence="5">
    <location>
        <begin position="155"/>
        <end position="198"/>
    </location>
</feature>
<dbReference type="Pfam" id="PF00536">
    <property type="entry name" value="SAM_1"/>
    <property type="match status" value="1"/>
</dbReference>
<evidence type="ECO:0000313" key="8">
    <source>
        <dbReference type="Ensembl" id="ENSECRP00000025408.1"/>
    </source>
</evidence>
<dbReference type="Ensembl" id="ENSECRT00000025949.1">
    <property type="protein sequence ID" value="ENSECRP00000025408.1"/>
    <property type="gene ID" value="ENSECRG00000017191.1"/>
</dbReference>
<feature type="compositionally biased region" description="Polar residues" evidence="5">
    <location>
        <begin position="172"/>
        <end position="181"/>
    </location>
</feature>
<feature type="compositionally biased region" description="Basic and acidic residues" evidence="5">
    <location>
        <begin position="444"/>
        <end position="456"/>
    </location>
</feature>
<evidence type="ECO:0000256" key="2">
    <source>
        <dbReference type="ARBA" id="ARBA00022553"/>
    </source>
</evidence>
<evidence type="ECO:0000256" key="5">
    <source>
        <dbReference type="SAM" id="MobiDB-lite"/>
    </source>
</evidence>
<feature type="region of interest" description="Disordered" evidence="5">
    <location>
        <begin position="365"/>
        <end position="596"/>
    </location>
</feature>
<evidence type="ECO:0000313" key="9">
    <source>
        <dbReference type="Proteomes" id="UP000694620"/>
    </source>
</evidence>
<feature type="compositionally biased region" description="Acidic residues" evidence="5">
    <location>
        <begin position="235"/>
        <end position="245"/>
    </location>
</feature>
<dbReference type="GO" id="GO:0006325">
    <property type="term" value="P:chromatin organization"/>
    <property type="evidence" value="ECO:0007669"/>
    <property type="project" value="UniProtKB-KW"/>
</dbReference>
<name>A0A8C4T0J3_ERPCA</name>
<feature type="compositionally biased region" description="Basic and acidic residues" evidence="5">
    <location>
        <begin position="396"/>
        <end position="406"/>
    </location>
</feature>
<proteinExistence type="predicted"/>
<feature type="domain" description="SAM" evidence="6">
    <location>
        <begin position="676"/>
        <end position="724"/>
    </location>
</feature>
<dbReference type="SMART" id="SM00454">
    <property type="entry name" value="SAM"/>
    <property type="match status" value="1"/>
</dbReference>
<feature type="region of interest" description="Disordered" evidence="5">
    <location>
        <begin position="223"/>
        <end position="298"/>
    </location>
</feature>
<dbReference type="SUPFAM" id="SSF47769">
    <property type="entry name" value="SAM/Pointed domain"/>
    <property type="match status" value="1"/>
</dbReference>
<evidence type="ECO:0000259" key="6">
    <source>
        <dbReference type="PROSITE" id="PS50105"/>
    </source>
</evidence>
<feature type="compositionally biased region" description="Acidic residues" evidence="5">
    <location>
        <begin position="505"/>
        <end position="517"/>
    </location>
</feature>
<reference evidence="8" key="3">
    <citation type="submission" date="2025-09" db="UniProtKB">
        <authorList>
            <consortium name="Ensembl"/>
        </authorList>
    </citation>
    <scope>IDENTIFICATION</scope>
</reference>
<dbReference type="Gene3D" id="1.10.150.50">
    <property type="entry name" value="Transcription Factor, Ets-1"/>
    <property type="match status" value="1"/>
</dbReference>
<evidence type="ECO:0000256" key="1">
    <source>
        <dbReference type="ARBA" id="ARBA00004123"/>
    </source>
</evidence>
<dbReference type="InterPro" id="IPR001660">
    <property type="entry name" value="SAM"/>
</dbReference>
<keyword evidence="3" id="KW-0156">Chromatin regulator</keyword>
<evidence type="ECO:0000259" key="7">
    <source>
        <dbReference type="PROSITE" id="PS52014"/>
    </source>
</evidence>
<evidence type="ECO:0000256" key="3">
    <source>
        <dbReference type="ARBA" id="ARBA00022853"/>
    </source>
</evidence>
<keyword evidence="4" id="KW-0539">Nucleus</keyword>
<dbReference type="InterPro" id="IPR056983">
    <property type="entry name" value="SAMD1-like_SHD"/>
</dbReference>
<keyword evidence="9" id="KW-1185">Reference proteome</keyword>
<dbReference type="PROSITE" id="PS50105">
    <property type="entry name" value="SAM_DOMAIN"/>
    <property type="match status" value="1"/>
</dbReference>
<dbReference type="InterPro" id="IPR050548">
    <property type="entry name" value="PcG_chromatin_remod_factors"/>
</dbReference>
<feature type="compositionally biased region" description="Basic and acidic residues" evidence="5">
    <location>
        <begin position="563"/>
        <end position="578"/>
    </location>
</feature>
<dbReference type="Proteomes" id="UP000694620">
    <property type="component" value="Chromosome 17"/>
</dbReference>
<dbReference type="GO" id="GO:0045892">
    <property type="term" value="P:negative regulation of DNA-templated transcription"/>
    <property type="evidence" value="ECO:0007669"/>
    <property type="project" value="TreeGrafter"/>
</dbReference>
<comment type="subcellular location">
    <subcellularLocation>
        <location evidence="1">Nucleus</location>
    </subcellularLocation>
</comment>
<dbReference type="InterPro" id="IPR048589">
    <property type="entry name" value="SAMD1-like_WH"/>
</dbReference>
<feature type="region of interest" description="Disordered" evidence="5">
    <location>
        <begin position="114"/>
        <end position="136"/>
    </location>
</feature>
<dbReference type="PROSITE" id="PS52014">
    <property type="entry name" value="SAMD1_WH"/>
    <property type="match status" value="1"/>
</dbReference>
<dbReference type="PANTHER" id="PTHR12247:SF139">
    <property type="entry name" value="ATHERIN-RELATED"/>
    <property type="match status" value="1"/>
</dbReference>
<dbReference type="GO" id="GO:0042393">
    <property type="term" value="F:histone binding"/>
    <property type="evidence" value="ECO:0007669"/>
    <property type="project" value="TreeGrafter"/>
</dbReference>
<evidence type="ECO:0000256" key="4">
    <source>
        <dbReference type="ARBA" id="ARBA00023242"/>
    </source>
</evidence>
<feature type="compositionally biased region" description="Polar residues" evidence="5">
    <location>
        <begin position="26"/>
        <end position="36"/>
    </location>
</feature>
<feature type="compositionally biased region" description="Acidic residues" evidence="5">
    <location>
        <begin position="407"/>
        <end position="430"/>
    </location>
</feature>
<dbReference type="InterPro" id="IPR013761">
    <property type="entry name" value="SAM/pointed_sf"/>
</dbReference>